<evidence type="ECO:0000259" key="1">
    <source>
        <dbReference type="Pfam" id="PF04149"/>
    </source>
</evidence>
<name>A0ABT2J580_9PSEU</name>
<evidence type="ECO:0000313" key="2">
    <source>
        <dbReference type="EMBL" id="MCT2583007.1"/>
    </source>
</evidence>
<sequence length="78" mass="8484">MSTADFSRAQWRKSTHSGNTTDCVEVAWHRSSHSGNSGTCVEVARCEHAVGVRDSKHATGPHLVFAEGAWAGFLGRMR</sequence>
<dbReference type="EMBL" id="JAFFZE010000006">
    <property type="protein sequence ID" value="MCT2583007.1"/>
    <property type="molecule type" value="Genomic_DNA"/>
</dbReference>
<reference evidence="2 3" key="1">
    <citation type="submission" date="2021-02" db="EMBL/GenBank/DDBJ databases">
        <title>Actinophytocola xerophila sp. nov., isolated from soil of cotton cropping field.</title>
        <authorList>
            <person name="Huang R."/>
            <person name="Chen X."/>
            <person name="Ge X."/>
            <person name="Liu W."/>
        </authorList>
    </citation>
    <scope>NUCLEOTIDE SEQUENCE [LARGE SCALE GENOMIC DNA]</scope>
    <source>
        <strain evidence="2 3">S1-96</strain>
    </source>
</reference>
<evidence type="ECO:0000313" key="3">
    <source>
        <dbReference type="Proteomes" id="UP001156441"/>
    </source>
</evidence>
<feature type="domain" description="DUF397" evidence="1">
    <location>
        <begin position="27"/>
        <end position="77"/>
    </location>
</feature>
<dbReference type="InterPro" id="IPR007278">
    <property type="entry name" value="DUF397"/>
</dbReference>
<gene>
    <name evidence="2" type="ORF">JT362_07740</name>
</gene>
<feature type="domain" description="DUF397" evidence="1">
    <location>
        <begin position="9"/>
        <end position="26"/>
    </location>
</feature>
<proteinExistence type="predicted"/>
<dbReference type="Pfam" id="PF04149">
    <property type="entry name" value="DUF397"/>
    <property type="match status" value="2"/>
</dbReference>
<accession>A0ABT2J580</accession>
<comment type="caution">
    <text evidence="2">The sequence shown here is derived from an EMBL/GenBank/DDBJ whole genome shotgun (WGS) entry which is preliminary data.</text>
</comment>
<dbReference type="Proteomes" id="UP001156441">
    <property type="component" value="Unassembled WGS sequence"/>
</dbReference>
<protein>
    <submittedName>
        <fullName evidence="2">DUF397 domain-containing protein</fullName>
    </submittedName>
</protein>
<organism evidence="2 3">
    <name type="scientific">Actinophytocola gossypii</name>
    <dbReference type="NCBI Taxonomy" id="2812003"/>
    <lineage>
        <taxon>Bacteria</taxon>
        <taxon>Bacillati</taxon>
        <taxon>Actinomycetota</taxon>
        <taxon>Actinomycetes</taxon>
        <taxon>Pseudonocardiales</taxon>
        <taxon>Pseudonocardiaceae</taxon>
    </lineage>
</organism>
<keyword evidence="3" id="KW-1185">Reference proteome</keyword>